<keyword evidence="2 3" id="KW-0687">Ribonucleoprotein</keyword>
<dbReference type="STRING" id="981085.W9S190"/>
<reference evidence="6" key="1">
    <citation type="submission" date="2013-01" db="EMBL/GenBank/DDBJ databases">
        <title>Draft Genome Sequence of a Mulberry Tree, Morus notabilis C.K. Schneid.</title>
        <authorList>
            <person name="He N."/>
            <person name="Zhao S."/>
        </authorList>
    </citation>
    <scope>NUCLEOTIDE SEQUENCE</scope>
</reference>
<dbReference type="GO" id="GO:0022627">
    <property type="term" value="C:cytosolic small ribosomal subunit"/>
    <property type="evidence" value="ECO:0007669"/>
    <property type="project" value="TreeGrafter"/>
</dbReference>
<organism evidence="5 6">
    <name type="scientific">Morus notabilis</name>
    <dbReference type="NCBI Taxonomy" id="981085"/>
    <lineage>
        <taxon>Eukaryota</taxon>
        <taxon>Viridiplantae</taxon>
        <taxon>Streptophyta</taxon>
        <taxon>Embryophyta</taxon>
        <taxon>Tracheophyta</taxon>
        <taxon>Spermatophyta</taxon>
        <taxon>Magnoliopsida</taxon>
        <taxon>eudicotyledons</taxon>
        <taxon>Gunneridae</taxon>
        <taxon>Pentapetalae</taxon>
        <taxon>rosids</taxon>
        <taxon>fabids</taxon>
        <taxon>Rosales</taxon>
        <taxon>Moraceae</taxon>
        <taxon>Moreae</taxon>
        <taxon>Morus</taxon>
    </lineage>
</organism>
<accession>W9S190</accession>
<name>W9S190_9ROSA</name>
<dbReference type="Proteomes" id="UP000030645">
    <property type="component" value="Unassembled WGS sequence"/>
</dbReference>
<evidence type="ECO:0000256" key="3">
    <source>
        <dbReference type="RuleBase" id="RU364011"/>
    </source>
</evidence>
<evidence type="ECO:0000256" key="4">
    <source>
        <dbReference type="SAM" id="MobiDB-lite"/>
    </source>
</evidence>
<evidence type="ECO:0000313" key="6">
    <source>
        <dbReference type="Proteomes" id="UP000030645"/>
    </source>
</evidence>
<dbReference type="InterPro" id="IPR006846">
    <property type="entry name" value="Ribosomal_eS30"/>
</dbReference>
<dbReference type="EMBL" id="KE345588">
    <property type="protein sequence ID" value="EXC07669.1"/>
    <property type="molecule type" value="Genomic_DNA"/>
</dbReference>
<keyword evidence="6" id="KW-1185">Reference proteome</keyword>
<sequence>MGKVHGSLAHAGKVRGQIPKVAKQDKKKKHRSRAYKFVGFGKNPIPQRSRACIVRTCDGVK</sequence>
<evidence type="ECO:0000256" key="1">
    <source>
        <dbReference type="ARBA" id="ARBA00022980"/>
    </source>
</evidence>
<dbReference type="PANTHER" id="PTHR12650">
    <property type="entry name" value="40S RIBOSOMAL PROTEIN S30/UBIQUITIN-LIKE PROTEIN FUBI"/>
    <property type="match status" value="1"/>
</dbReference>
<keyword evidence="1 3" id="KW-0689">Ribosomal protein</keyword>
<feature type="region of interest" description="Disordered" evidence="4">
    <location>
        <begin position="1"/>
        <end position="32"/>
    </location>
</feature>
<dbReference type="GO" id="GO:0003735">
    <property type="term" value="F:structural constituent of ribosome"/>
    <property type="evidence" value="ECO:0007669"/>
    <property type="project" value="UniProtKB-UniRule"/>
</dbReference>
<dbReference type="GO" id="GO:0006412">
    <property type="term" value="P:translation"/>
    <property type="evidence" value="ECO:0007669"/>
    <property type="project" value="InterPro"/>
</dbReference>
<evidence type="ECO:0000313" key="5">
    <source>
        <dbReference type="EMBL" id="EXC07669.1"/>
    </source>
</evidence>
<proteinExistence type="inferred from homology"/>
<gene>
    <name evidence="5" type="ORF">L484_003113</name>
</gene>
<evidence type="ECO:0000256" key="2">
    <source>
        <dbReference type="ARBA" id="ARBA00023274"/>
    </source>
</evidence>
<dbReference type="AlphaFoldDB" id="W9S190"/>
<comment type="similarity">
    <text evidence="3">Belongs to the eukaryotic ribosomal protein eS30 family.</text>
</comment>
<dbReference type="PANTHER" id="PTHR12650:SF36">
    <property type="entry name" value="40S RIBOSOMAL PROTEIN S30"/>
    <property type="match status" value="1"/>
</dbReference>
<dbReference type="Pfam" id="PF04758">
    <property type="entry name" value="Ribosomal_S30"/>
    <property type="match status" value="1"/>
</dbReference>
<protein>
    <recommendedName>
        <fullName evidence="3">40S ribosomal protein S30</fullName>
    </recommendedName>
</protein>